<dbReference type="AlphaFoldDB" id="A0A8S9RM63"/>
<evidence type="ECO:0000259" key="2">
    <source>
        <dbReference type="SMART" id="SM00579"/>
    </source>
</evidence>
<dbReference type="SUPFAM" id="SSF81383">
    <property type="entry name" value="F-box domain"/>
    <property type="match status" value="2"/>
</dbReference>
<dbReference type="InterPro" id="IPR036047">
    <property type="entry name" value="F-box-like_dom_sf"/>
</dbReference>
<dbReference type="Gene3D" id="3.80.10.10">
    <property type="entry name" value="Ribonuclease Inhibitor"/>
    <property type="match status" value="2"/>
</dbReference>
<dbReference type="EMBL" id="QGKX02000095">
    <property type="protein sequence ID" value="KAF3573993.1"/>
    <property type="molecule type" value="Genomic_DNA"/>
</dbReference>
<dbReference type="SMART" id="SM00256">
    <property type="entry name" value="FBOX"/>
    <property type="match status" value="2"/>
</dbReference>
<protein>
    <recommendedName>
        <fullName evidence="5">FBD domain-containing protein</fullName>
    </recommendedName>
</protein>
<comment type="caution">
    <text evidence="3">The sequence shown here is derived from an EMBL/GenBank/DDBJ whole genome shotgun (WGS) entry which is preliminary data.</text>
</comment>
<dbReference type="PANTHER" id="PTHR31900:SF28">
    <property type="entry name" value="FBD DOMAIN-CONTAINING PROTEIN"/>
    <property type="match status" value="1"/>
</dbReference>
<accession>A0A8S9RM63</accession>
<dbReference type="Proteomes" id="UP000712600">
    <property type="component" value="Unassembled WGS sequence"/>
</dbReference>
<dbReference type="Pfam" id="PF00646">
    <property type="entry name" value="F-box"/>
    <property type="match status" value="2"/>
</dbReference>
<feature type="domain" description="FBD" evidence="2">
    <location>
        <begin position="635"/>
        <end position="705"/>
    </location>
</feature>
<feature type="domain" description="F-box" evidence="1">
    <location>
        <begin position="7"/>
        <end position="47"/>
    </location>
</feature>
<dbReference type="InterPro" id="IPR032675">
    <property type="entry name" value="LRR_dom_sf"/>
</dbReference>
<dbReference type="InterPro" id="IPR055411">
    <property type="entry name" value="LRR_FXL15/At3g58940/PEG3-like"/>
</dbReference>
<evidence type="ECO:0000313" key="3">
    <source>
        <dbReference type="EMBL" id="KAF3573993.1"/>
    </source>
</evidence>
<feature type="domain" description="F-box" evidence="1">
    <location>
        <begin position="296"/>
        <end position="335"/>
    </location>
</feature>
<dbReference type="InterPro" id="IPR050232">
    <property type="entry name" value="FBL13/AtMIF1-like"/>
</dbReference>
<dbReference type="PANTHER" id="PTHR31900">
    <property type="entry name" value="F-BOX/RNI SUPERFAMILY PROTEIN-RELATED"/>
    <property type="match status" value="1"/>
</dbReference>
<evidence type="ECO:0000313" key="4">
    <source>
        <dbReference type="Proteomes" id="UP000712600"/>
    </source>
</evidence>
<evidence type="ECO:0000259" key="1">
    <source>
        <dbReference type="SMART" id="SM00256"/>
    </source>
</evidence>
<evidence type="ECO:0008006" key="5">
    <source>
        <dbReference type="Google" id="ProtNLM"/>
    </source>
</evidence>
<dbReference type="Pfam" id="PF08387">
    <property type="entry name" value="FBD"/>
    <property type="match status" value="1"/>
</dbReference>
<proteinExistence type="predicted"/>
<gene>
    <name evidence="3" type="ORF">F2Q69_00061906</name>
</gene>
<sequence>MDRISGLSDELLLKILMLVPTEVAVSTSILSKRWEYLWMWLPKLDYCQRLGSGPDCERLRCFLDRNLPLHRAPVIESFRLEWYNPRFKPKNISMWVLTAVTMLLDVPRMVSLPSLKTLKLHCVIYFDDKTLQRLLSNCPILEDLVVDLREYDTTRELTVVVPSLQSLSLYLPYNSVTDGYVIETPNLKYFKLRHNRNDHYCLIKNTLHLVEAYLDVNLPDLKSLIGSITSVKHLAICSEAMCDEGLVFDQLEHLEDHDHIPDGMEDWNQPSTVPEYSVGSYNGTFGFVYMDRISGLSDELLLKILLFVPTKVAVSTSILSKRWEYLWMWLPKLKYGHRHCSEPECEKLQYFLDRNMPLHRAPVIESFRLKLISSRFKPENINLWVAIAVSHSLRELEILYESDPAKPIILLSSLFTCKSLAVLKLEGDILLDVPRMVSLPSLKTLKLVSVRYFSEETLLRLLSSCPILEDLVVDLREDDTMGKLIVAVPSLQSLSLYIPRGYVIDGYLIDTPSLKYFKLMDHNYKSHDGLIENMPYLIEAYVDCCRPDINSLIGSITSVRRLAICLEDMLDEGFVFNQLEHLEVCVCKDHSPNQLFRLLKASSNLQGLHLFFIEDDHNNNPHGMEDWNQPSTVPDCMLSSLQSFKWSLYTGEPKERDIVVYFLKHAVHLKTATIKSYQWDVPKFEMLKELSLSSRASTACQLVFD</sequence>
<dbReference type="InterPro" id="IPR053781">
    <property type="entry name" value="F-box_AtFBL13-like"/>
</dbReference>
<name>A0A8S9RM63_BRACR</name>
<dbReference type="SMART" id="SM00579">
    <property type="entry name" value="FBD"/>
    <property type="match status" value="1"/>
</dbReference>
<dbReference type="Pfam" id="PF24758">
    <property type="entry name" value="LRR_At5g56370"/>
    <property type="match status" value="2"/>
</dbReference>
<dbReference type="SUPFAM" id="SSF52047">
    <property type="entry name" value="RNI-like"/>
    <property type="match status" value="2"/>
</dbReference>
<dbReference type="InterPro" id="IPR006566">
    <property type="entry name" value="FBD"/>
</dbReference>
<dbReference type="CDD" id="cd22160">
    <property type="entry name" value="F-box_AtFBL13-like"/>
    <property type="match status" value="2"/>
</dbReference>
<organism evidence="3 4">
    <name type="scientific">Brassica cretica</name>
    <name type="common">Mustard</name>
    <dbReference type="NCBI Taxonomy" id="69181"/>
    <lineage>
        <taxon>Eukaryota</taxon>
        <taxon>Viridiplantae</taxon>
        <taxon>Streptophyta</taxon>
        <taxon>Embryophyta</taxon>
        <taxon>Tracheophyta</taxon>
        <taxon>Spermatophyta</taxon>
        <taxon>Magnoliopsida</taxon>
        <taxon>eudicotyledons</taxon>
        <taxon>Gunneridae</taxon>
        <taxon>Pentapetalae</taxon>
        <taxon>rosids</taxon>
        <taxon>malvids</taxon>
        <taxon>Brassicales</taxon>
        <taxon>Brassicaceae</taxon>
        <taxon>Brassiceae</taxon>
        <taxon>Brassica</taxon>
    </lineage>
</organism>
<dbReference type="InterPro" id="IPR001810">
    <property type="entry name" value="F-box_dom"/>
</dbReference>
<reference evidence="3" key="1">
    <citation type="submission" date="2019-12" db="EMBL/GenBank/DDBJ databases">
        <title>Genome sequencing and annotation of Brassica cretica.</title>
        <authorList>
            <person name="Studholme D.J."/>
            <person name="Sarris P."/>
        </authorList>
    </citation>
    <scope>NUCLEOTIDE SEQUENCE</scope>
    <source>
        <strain evidence="3">PFS-109/04</strain>
        <tissue evidence="3">Leaf</tissue>
    </source>
</reference>